<feature type="signal peptide" evidence="1">
    <location>
        <begin position="1"/>
        <end position="24"/>
    </location>
</feature>
<dbReference type="Proteomes" id="UP000076078">
    <property type="component" value="Unassembled WGS sequence"/>
</dbReference>
<name>A0A152A1C7_TIELA</name>
<proteinExistence type="predicted"/>
<reference evidence="2 3" key="1">
    <citation type="submission" date="2015-12" db="EMBL/GenBank/DDBJ databases">
        <title>Dictyostelia acquired genes for synthesis and detection of signals that induce cell-type specialization by lateral gene transfer from prokaryotes.</title>
        <authorList>
            <person name="Gloeckner G."/>
            <person name="Schaap P."/>
        </authorList>
    </citation>
    <scope>NUCLEOTIDE SEQUENCE [LARGE SCALE GENOMIC DNA]</scope>
    <source>
        <strain evidence="2 3">TK</strain>
    </source>
</reference>
<protein>
    <submittedName>
        <fullName evidence="2">Uncharacterized protein</fullName>
    </submittedName>
</protein>
<dbReference type="AlphaFoldDB" id="A0A152A1C7"/>
<gene>
    <name evidence="2" type="ORF">DLAC_03209</name>
</gene>
<keyword evidence="3" id="KW-1185">Reference proteome</keyword>
<evidence type="ECO:0000313" key="3">
    <source>
        <dbReference type="Proteomes" id="UP000076078"/>
    </source>
</evidence>
<comment type="caution">
    <text evidence="2">The sequence shown here is derived from an EMBL/GenBank/DDBJ whole genome shotgun (WGS) entry which is preliminary data.</text>
</comment>
<organism evidence="2 3">
    <name type="scientific">Tieghemostelium lacteum</name>
    <name type="common">Slime mold</name>
    <name type="synonym">Dictyostelium lacteum</name>
    <dbReference type="NCBI Taxonomy" id="361077"/>
    <lineage>
        <taxon>Eukaryota</taxon>
        <taxon>Amoebozoa</taxon>
        <taxon>Evosea</taxon>
        <taxon>Eumycetozoa</taxon>
        <taxon>Dictyostelia</taxon>
        <taxon>Dictyosteliales</taxon>
        <taxon>Raperosteliaceae</taxon>
        <taxon>Tieghemostelium</taxon>
    </lineage>
</organism>
<keyword evidence="1" id="KW-0732">Signal</keyword>
<dbReference type="InParanoid" id="A0A152A1C7"/>
<sequence>MYYFKSKPSLIYIVVFAIIKLTVGLKDTPTSGPPNPSEDFSSSIYLQGSNSSLQYSTGGDLYISYSQMKRRFDYYYDYGTIYTEIDRCDLDPMVKYVVQNETCQQSTIANEFASMFGWLIYSFEGGSCFGVGKIYSASFNWGSVTACFDGDIPIYQALVWGQSSQPSAVQYIKFLSFTPDAPSNKVFSAPQDCESIDNINNNNNNINKINNNNININNYNDDYNIFQNNQDFIKYRQDDSEYKPYVFDIPDIFWQDYDII</sequence>
<evidence type="ECO:0000256" key="1">
    <source>
        <dbReference type="SAM" id="SignalP"/>
    </source>
</evidence>
<feature type="chain" id="PRO_5007593580" evidence="1">
    <location>
        <begin position="25"/>
        <end position="260"/>
    </location>
</feature>
<evidence type="ECO:0000313" key="2">
    <source>
        <dbReference type="EMBL" id="KYR00063.1"/>
    </source>
</evidence>
<accession>A0A152A1C7</accession>
<dbReference type="EMBL" id="LODT01000016">
    <property type="protein sequence ID" value="KYR00063.1"/>
    <property type="molecule type" value="Genomic_DNA"/>
</dbReference>